<evidence type="ECO:0000313" key="9">
    <source>
        <dbReference type="Proteomes" id="UP000515121"/>
    </source>
</evidence>
<dbReference type="PANTHER" id="PTHR31080">
    <property type="entry name" value="PECTINESTERASE INHIBITOR-LIKE"/>
    <property type="match status" value="1"/>
</dbReference>
<proteinExistence type="inferred from homology"/>
<dbReference type="Pfam" id="PF04043">
    <property type="entry name" value="PMEI"/>
    <property type="match status" value="1"/>
</dbReference>
<keyword evidence="3" id="KW-0964">Secreted</keyword>
<name>A0A6P5Y9W4_DURZI</name>
<feature type="signal peptide" evidence="7">
    <location>
        <begin position="1"/>
        <end position="26"/>
    </location>
</feature>
<keyword evidence="5" id="KW-1015">Disulfide bond</keyword>
<evidence type="ECO:0000256" key="3">
    <source>
        <dbReference type="ARBA" id="ARBA00022525"/>
    </source>
</evidence>
<evidence type="ECO:0000256" key="2">
    <source>
        <dbReference type="ARBA" id="ARBA00022523"/>
    </source>
</evidence>
<dbReference type="SUPFAM" id="SSF101148">
    <property type="entry name" value="Plant invertase/pectin methylesterase inhibitor"/>
    <property type="match status" value="1"/>
</dbReference>
<keyword evidence="4 7" id="KW-0732">Signal</keyword>
<keyword evidence="9" id="KW-1185">Reference proteome</keyword>
<dbReference type="RefSeq" id="XP_022737192.1">
    <property type="nucleotide sequence ID" value="XM_022881457.1"/>
</dbReference>
<comment type="subcellular location">
    <subcellularLocation>
        <location evidence="1">Secreted</location>
        <location evidence="1">Extracellular space</location>
        <location evidence="1">Apoplast</location>
    </subcellularLocation>
</comment>
<feature type="domain" description="Pectinesterase inhibitor" evidence="8">
    <location>
        <begin position="37"/>
        <end position="193"/>
    </location>
</feature>
<dbReference type="GO" id="GO:0048046">
    <property type="term" value="C:apoplast"/>
    <property type="evidence" value="ECO:0007669"/>
    <property type="project" value="UniProtKB-SubCell"/>
</dbReference>
<evidence type="ECO:0000256" key="4">
    <source>
        <dbReference type="ARBA" id="ARBA00022729"/>
    </source>
</evidence>
<evidence type="ECO:0000256" key="1">
    <source>
        <dbReference type="ARBA" id="ARBA00004271"/>
    </source>
</evidence>
<dbReference type="GeneID" id="111290058"/>
<comment type="similarity">
    <text evidence="6">Belongs to the PMEI family.</text>
</comment>
<dbReference type="Proteomes" id="UP000515121">
    <property type="component" value="Unplaced"/>
</dbReference>
<dbReference type="NCBIfam" id="TIGR01614">
    <property type="entry name" value="PME_inhib"/>
    <property type="match status" value="1"/>
</dbReference>
<dbReference type="FunFam" id="1.20.140.40:FF:000006">
    <property type="entry name" value="Pectinesterase inhibitor 3"/>
    <property type="match status" value="1"/>
</dbReference>
<keyword evidence="2" id="KW-0052">Apoplast</keyword>
<evidence type="ECO:0000313" key="10">
    <source>
        <dbReference type="RefSeq" id="XP_022737192.1"/>
    </source>
</evidence>
<reference evidence="10" key="1">
    <citation type="submission" date="2025-08" db="UniProtKB">
        <authorList>
            <consortium name="RefSeq"/>
        </authorList>
    </citation>
    <scope>IDENTIFICATION</scope>
    <source>
        <tissue evidence="10">Fruit stalk</tissue>
    </source>
</reference>
<protein>
    <submittedName>
        <fullName evidence="10">21 kDa protein-like</fullName>
    </submittedName>
</protein>
<dbReference type="PANTHER" id="PTHR31080:SF166">
    <property type="entry name" value="21 KDA PROTEIN-LIKE"/>
    <property type="match status" value="1"/>
</dbReference>
<evidence type="ECO:0000256" key="5">
    <source>
        <dbReference type="ARBA" id="ARBA00023157"/>
    </source>
</evidence>
<dbReference type="InterPro" id="IPR051955">
    <property type="entry name" value="PME_Inhibitor"/>
</dbReference>
<evidence type="ECO:0000256" key="6">
    <source>
        <dbReference type="ARBA" id="ARBA00038471"/>
    </source>
</evidence>
<accession>A0A6P5Y9W4</accession>
<dbReference type="CDD" id="cd15798">
    <property type="entry name" value="PMEI-like_3"/>
    <property type="match status" value="1"/>
</dbReference>
<sequence>MAAAGSYISITALVILIRLAINLNLCLEATPIPPSGRNTQFIRTSCRNTLYPNLCFTTFSRYATRIRGSPRLLATTALSVAFNTTRSTTKTMINLSKHHGLKRREAAALRDCVEQIGDSVDELKDSIKEISQPGDNDFHRLMSDIQTWVSAALTNDDTCMDGFSGKCRKRNFKTNVRRRIVKVARLTSIALDFVDRYAAAPPH</sequence>
<dbReference type="OrthoDB" id="1430376at2759"/>
<dbReference type="GO" id="GO:0004857">
    <property type="term" value="F:enzyme inhibitor activity"/>
    <property type="evidence" value="ECO:0007669"/>
    <property type="project" value="InterPro"/>
</dbReference>
<dbReference type="AlphaFoldDB" id="A0A6P5Y9W4"/>
<evidence type="ECO:0000256" key="7">
    <source>
        <dbReference type="SAM" id="SignalP"/>
    </source>
</evidence>
<dbReference type="InterPro" id="IPR006501">
    <property type="entry name" value="Pectinesterase_inhib_dom"/>
</dbReference>
<dbReference type="InterPro" id="IPR035513">
    <property type="entry name" value="Invertase/methylesterase_inhib"/>
</dbReference>
<feature type="chain" id="PRO_5027858481" evidence="7">
    <location>
        <begin position="27"/>
        <end position="203"/>
    </location>
</feature>
<dbReference type="SMART" id="SM00856">
    <property type="entry name" value="PMEI"/>
    <property type="match status" value="1"/>
</dbReference>
<gene>
    <name evidence="10" type="primary">LOC111290058</name>
</gene>
<organism evidence="9 10">
    <name type="scientific">Durio zibethinus</name>
    <name type="common">Durian</name>
    <dbReference type="NCBI Taxonomy" id="66656"/>
    <lineage>
        <taxon>Eukaryota</taxon>
        <taxon>Viridiplantae</taxon>
        <taxon>Streptophyta</taxon>
        <taxon>Embryophyta</taxon>
        <taxon>Tracheophyta</taxon>
        <taxon>Spermatophyta</taxon>
        <taxon>Magnoliopsida</taxon>
        <taxon>eudicotyledons</taxon>
        <taxon>Gunneridae</taxon>
        <taxon>Pentapetalae</taxon>
        <taxon>rosids</taxon>
        <taxon>malvids</taxon>
        <taxon>Malvales</taxon>
        <taxon>Malvaceae</taxon>
        <taxon>Helicteroideae</taxon>
        <taxon>Durio</taxon>
    </lineage>
</organism>
<dbReference type="Gene3D" id="1.20.140.40">
    <property type="entry name" value="Invertase/pectin methylesterase inhibitor family protein"/>
    <property type="match status" value="1"/>
</dbReference>
<dbReference type="KEGG" id="dzi:111290058"/>
<evidence type="ECO:0000259" key="8">
    <source>
        <dbReference type="SMART" id="SM00856"/>
    </source>
</evidence>